<protein>
    <submittedName>
        <fullName evidence="4">GNAT family N-acetyltransferase</fullName>
    </submittedName>
</protein>
<dbReference type="RefSeq" id="WP_311789210.1">
    <property type="nucleotide sequence ID" value="NZ_JALDYY010000025.1"/>
</dbReference>
<keyword evidence="2" id="KW-0012">Acyltransferase</keyword>
<feature type="domain" description="N-acetyltransferase" evidence="3">
    <location>
        <begin position="4"/>
        <end position="149"/>
    </location>
</feature>
<dbReference type="InterPro" id="IPR016181">
    <property type="entry name" value="Acyl_CoA_acyltransferase"/>
</dbReference>
<evidence type="ECO:0000256" key="2">
    <source>
        <dbReference type="ARBA" id="ARBA00023315"/>
    </source>
</evidence>
<dbReference type="Proteomes" id="UP001161580">
    <property type="component" value="Unassembled WGS sequence"/>
</dbReference>
<dbReference type="InterPro" id="IPR051016">
    <property type="entry name" value="Diverse_Substrate_AcTransf"/>
</dbReference>
<dbReference type="PROSITE" id="PS51186">
    <property type="entry name" value="GNAT"/>
    <property type="match status" value="1"/>
</dbReference>
<gene>
    <name evidence="4" type="ORF">MRS75_13565</name>
</gene>
<evidence type="ECO:0000313" key="5">
    <source>
        <dbReference type="Proteomes" id="UP001161580"/>
    </source>
</evidence>
<dbReference type="InterPro" id="IPR000182">
    <property type="entry name" value="GNAT_dom"/>
</dbReference>
<dbReference type="GO" id="GO:0008080">
    <property type="term" value="F:N-acetyltransferase activity"/>
    <property type="evidence" value="ECO:0007669"/>
    <property type="project" value="TreeGrafter"/>
</dbReference>
<keyword evidence="1" id="KW-0808">Transferase</keyword>
<dbReference type="CDD" id="cd04301">
    <property type="entry name" value="NAT_SF"/>
    <property type="match status" value="1"/>
</dbReference>
<dbReference type="EMBL" id="JALDYZ010000007">
    <property type="protein sequence ID" value="MDI7923107.1"/>
    <property type="molecule type" value="Genomic_DNA"/>
</dbReference>
<dbReference type="PANTHER" id="PTHR10545:SF42">
    <property type="entry name" value="ACETYLTRANSFERASE"/>
    <property type="match status" value="1"/>
</dbReference>
<sequence>MGSLEIRPINAGDEAHWRRLWTAYLTFYETVLPDEIYASTFARILSGVPNEYRGLLAVLDGRPVGLAHYLFHRSCWHIEDVCYLQDLFADPEVRGKGIGRALIEAVYQQAQAAGSTEVYWMTQEFNATARKLYDRIAAKTPFLVYQQNF</sequence>
<dbReference type="Gene3D" id="3.40.630.30">
    <property type="match status" value="1"/>
</dbReference>
<accession>A0AAE3QC73</accession>
<dbReference type="Pfam" id="PF00583">
    <property type="entry name" value="Acetyltransf_1"/>
    <property type="match status" value="1"/>
</dbReference>
<dbReference type="PANTHER" id="PTHR10545">
    <property type="entry name" value="DIAMINE N-ACETYLTRANSFERASE"/>
    <property type="match status" value="1"/>
</dbReference>
<dbReference type="SUPFAM" id="SSF55729">
    <property type="entry name" value="Acyl-CoA N-acyltransferases (Nat)"/>
    <property type="match status" value="1"/>
</dbReference>
<keyword evidence="5" id="KW-1185">Reference proteome</keyword>
<comment type="caution">
    <text evidence="4">The sequence shown here is derived from an EMBL/GenBank/DDBJ whole genome shotgun (WGS) entry which is preliminary data.</text>
</comment>
<evidence type="ECO:0000259" key="3">
    <source>
        <dbReference type="PROSITE" id="PS51186"/>
    </source>
</evidence>
<evidence type="ECO:0000313" key="4">
    <source>
        <dbReference type="EMBL" id="MDI7923107.1"/>
    </source>
</evidence>
<proteinExistence type="predicted"/>
<organism evidence="4 5">
    <name type="scientific">Ferirhizobium litorale</name>
    <dbReference type="NCBI Taxonomy" id="2927786"/>
    <lineage>
        <taxon>Bacteria</taxon>
        <taxon>Pseudomonadati</taxon>
        <taxon>Pseudomonadota</taxon>
        <taxon>Alphaproteobacteria</taxon>
        <taxon>Hyphomicrobiales</taxon>
        <taxon>Rhizobiaceae</taxon>
        <taxon>Ferirhizobium</taxon>
    </lineage>
</organism>
<evidence type="ECO:0000256" key="1">
    <source>
        <dbReference type="ARBA" id="ARBA00022679"/>
    </source>
</evidence>
<name>A0AAE3QC73_9HYPH</name>
<reference evidence="4" key="1">
    <citation type="submission" date="2022-03" db="EMBL/GenBank/DDBJ databases">
        <title>Fererhizobium litorale gen. nov., sp. nov., isolated from sandy sediments of the Sea of Japan seashore.</title>
        <authorList>
            <person name="Romanenko L."/>
            <person name="Kurilenko V."/>
            <person name="Otstavnykh N."/>
            <person name="Svetashev V."/>
            <person name="Tekutyeva L."/>
            <person name="Isaeva M."/>
            <person name="Mikhailov V."/>
        </authorList>
    </citation>
    <scope>NUCLEOTIDE SEQUENCE</scope>
    <source>
        <strain evidence="4">KMM 9576</strain>
    </source>
</reference>
<dbReference type="AlphaFoldDB" id="A0AAE3QC73"/>